<evidence type="ECO:0000313" key="1">
    <source>
        <dbReference type="EMBL" id="TGK67071.1"/>
    </source>
</evidence>
<reference evidence="1" key="1">
    <citation type="journal article" date="2019" name="PLoS Negl. Trop. Dis.">
        <title>Revisiting the worldwide diversity of Leptospira species in the environment.</title>
        <authorList>
            <person name="Vincent A.T."/>
            <person name="Schiettekatte O."/>
            <person name="Bourhy P."/>
            <person name="Veyrier F.J."/>
            <person name="Picardeau M."/>
        </authorList>
    </citation>
    <scope>NUCLEOTIDE SEQUENCE [LARGE SCALE GENOMIC DNA]</scope>
    <source>
        <strain evidence="1">201800293</strain>
    </source>
</reference>
<dbReference type="RefSeq" id="WP_135636423.1">
    <property type="nucleotide sequence ID" value="NZ_RQFE01000031.1"/>
</dbReference>
<gene>
    <name evidence="1" type="ORF">EHQ18_18405</name>
</gene>
<evidence type="ECO:0008006" key="3">
    <source>
        <dbReference type="Google" id="ProtNLM"/>
    </source>
</evidence>
<proteinExistence type="predicted"/>
<evidence type="ECO:0000313" key="2">
    <source>
        <dbReference type="Proteomes" id="UP000297239"/>
    </source>
</evidence>
<dbReference type="Proteomes" id="UP000297239">
    <property type="component" value="Unassembled WGS sequence"/>
</dbReference>
<organism evidence="1 2">
    <name type="scientific">Leptospira kanakyensis</name>
    <dbReference type="NCBI Taxonomy" id="2484968"/>
    <lineage>
        <taxon>Bacteria</taxon>
        <taxon>Pseudomonadati</taxon>
        <taxon>Spirochaetota</taxon>
        <taxon>Spirochaetia</taxon>
        <taxon>Leptospirales</taxon>
        <taxon>Leptospiraceae</taxon>
        <taxon>Leptospira</taxon>
    </lineage>
</organism>
<protein>
    <recommendedName>
        <fullName evidence="3">Transcriptional regulator</fullName>
    </recommendedName>
</protein>
<keyword evidence="2" id="KW-1185">Reference proteome</keyword>
<comment type="caution">
    <text evidence="1">The sequence shown here is derived from an EMBL/GenBank/DDBJ whole genome shotgun (WGS) entry which is preliminary data.</text>
</comment>
<dbReference type="EMBL" id="RQFF01000037">
    <property type="protein sequence ID" value="TGK67071.1"/>
    <property type="molecule type" value="Genomic_DNA"/>
</dbReference>
<name>A0A6N4PUH6_9LEPT</name>
<sequence length="76" mass="8481">MATSKRSYFIPKDLREEAKREISYRHGSISKWSEENKLSYNYLVQVLNGLAPCAGDYAVSLAKEGLIPADKASVSK</sequence>
<accession>A0A6N4PUH6</accession>
<dbReference type="AlphaFoldDB" id="A0A6N4PUH6"/>